<accession>A0A0D3KZ34</accession>
<dbReference type="PaxDb" id="2903-EOD31318"/>
<dbReference type="CDD" id="cd12531">
    <property type="entry name" value="RRM3_MEI2_like"/>
    <property type="match status" value="1"/>
</dbReference>
<evidence type="ECO:0000313" key="4">
    <source>
        <dbReference type="Proteomes" id="UP000013827"/>
    </source>
</evidence>
<reference evidence="3" key="2">
    <citation type="submission" date="2024-10" db="UniProtKB">
        <authorList>
            <consortium name="EnsemblProtists"/>
        </authorList>
    </citation>
    <scope>IDENTIFICATION</scope>
</reference>
<dbReference type="InterPro" id="IPR007201">
    <property type="entry name" value="Mei2-like_Rrm_C"/>
</dbReference>
<feature type="domain" description="Mei2-like C-terminal RNA recognition motif" evidence="2">
    <location>
        <begin position="15"/>
        <end position="110"/>
    </location>
</feature>
<dbReference type="PANTHER" id="PTHR23189">
    <property type="entry name" value="RNA RECOGNITION MOTIF-CONTAINING"/>
    <property type="match status" value="1"/>
</dbReference>
<evidence type="ECO:0000256" key="1">
    <source>
        <dbReference type="ARBA" id="ARBA00022884"/>
    </source>
</evidence>
<name>A0A0D3KZ34_EMIH1</name>
<dbReference type="EnsemblProtists" id="EOD41019">
    <property type="protein sequence ID" value="EOD41019"/>
    <property type="gene ID" value="EMIHUDRAFT_69499"/>
</dbReference>
<dbReference type="InterPro" id="IPR034454">
    <property type="entry name" value="MEI2-like_RRM3"/>
</dbReference>
<dbReference type="InterPro" id="IPR035979">
    <property type="entry name" value="RBD_domain_sf"/>
</dbReference>
<dbReference type="Pfam" id="PF04059">
    <property type="entry name" value="RRM_2"/>
    <property type="match status" value="1"/>
</dbReference>
<sequence>MRLDLPRVIAGEDTRTTLMVRHIPNKYTQRMLLSVIEQNHSGQFDLLYLPIDFKNRCNVGYAFVNMISFHHVPAFYREFHRRKWERFNSDKVCEINYGRIQGKRALIAHFSNSSLANEDESMQPVVFASDGSGTRERWHSPGGGRRGF</sequence>
<evidence type="ECO:0000313" key="3">
    <source>
        <dbReference type="EnsemblProtists" id="EOD41019"/>
    </source>
</evidence>
<keyword evidence="1" id="KW-0694">RNA-binding</keyword>
<dbReference type="Proteomes" id="UP000013827">
    <property type="component" value="Unassembled WGS sequence"/>
</dbReference>
<organism evidence="3 4">
    <name type="scientific">Emiliania huxleyi (strain CCMP1516)</name>
    <dbReference type="NCBI Taxonomy" id="280463"/>
    <lineage>
        <taxon>Eukaryota</taxon>
        <taxon>Haptista</taxon>
        <taxon>Haptophyta</taxon>
        <taxon>Prymnesiophyceae</taxon>
        <taxon>Isochrysidales</taxon>
        <taxon>Noelaerhabdaceae</taxon>
        <taxon>Emiliania</taxon>
    </lineage>
</organism>
<keyword evidence="4" id="KW-1185">Reference proteome</keyword>
<protein>
    <recommendedName>
        <fullName evidence="2">Mei2-like C-terminal RNA recognition motif domain-containing protein</fullName>
    </recommendedName>
</protein>
<dbReference type="KEGG" id="ehx:EMIHUDRAFT_72409"/>
<dbReference type="GeneID" id="17286289"/>
<dbReference type="eggNOG" id="KOG4660">
    <property type="taxonomic scope" value="Eukaryota"/>
</dbReference>
<dbReference type="RefSeq" id="XP_005783747.1">
    <property type="nucleotide sequence ID" value="XM_005783690.1"/>
</dbReference>
<dbReference type="HOGENOM" id="CLU_122513_1_1_1"/>
<dbReference type="AlphaFoldDB" id="A0A0D3KZ34"/>
<evidence type="ECO:0000259" key="2">
    <source>
        <dbReference type="Pfam" id="PF04059"/>
    </source>
</evidence>
<dbReference type="SUPFAM" id="SSF54928">
    <property type="entry name" value="RNA-binding domain, RBD"/>
    <property type="match status" value="1"/>
</dbReference>
<dbReference type="GO" id="GO:0003723">
    <property type="term" value="F:RNA binding"/>
    <property type="evidence" value="ECO:0007669"/>
    <property type="project" value="UniProtKB-KW"/>
</dbReference>
<dbReference type="GeneID" id="17276592"/>
<dbReference type="KEGG" id="ehx:EMIHUDRAFT_69499"/>
<dbReference type="EnsemblProtists" id="EOD31318">
    <property type="protein sequence ID" value="EOD31318"/>
    <property type="gene ID" value="EMIHUDRAFT_72409"/>
</dbReference>
<dbReference type="OMA" id="QANINHY"/>
<reference evidence="4" key="1">
    <citation type="journal article" date="2013" name="Nature">
        <title>Pan genome of the phytoplankton Emiliania underpins its global distribution.</title>
        <authorList>
            <person name="Read B.A."/>
            <person name="Kegel J."/>
            <person name="Klute M.J."/>
            <person name="Kuo A."/>
            <person name="Lefebvre S.C."/>
            <person name="Maumus F."/>
            <person name="Mayer C."/>
            <person name="Miller J."/>
            <person name="Monier A."/>
            <person name="Salamov A."/>
            <person name="Young J."/>
            <person name="Aguilar M."/>
            <person name="Claverie J.M."/>
            <person name="Frickenhaus S."/>
            <person name="Gonzalez K."/>
            <person name="Herman E.K."/>
            <person name="Lin Y.C."/>
            <person name="Napier J."/>
            <person name="Ogata H."/>
            <person name="Sarno A.F."/>
            <person name="Shmutz J."/>
            <person name="Schroeder D."/>
            <person name="de Vargas C."/>
            <person name="Verret F."/>
            <person name="von Dassow P."/>
            <person name="Valentin K."/>
            <person name="Van de Peer Y."/>
            <person name="Wheeler G."/>
            <person name="Dacks J.B."/>
            <person name="Delwiche C.F."/>
            <person name="Dyhrman S.T."/>
            <person name="Glockner G."/>
            <person name="John U."/>
            <person name="Richards T."/>
            <person name="Worden A.Z."/>
            <person name="Zhang X."/>
            <person name="Grigoriev I.V."/>
            <person name="Allen A.E."/>
            <person name="Bidle K."/>
            <person name="Borodovsky M."/>
            <person name="Bowler C."/>
            <person name="Brownlee C."/>
            <person name="Cock J.M."/>
            <person name="Elias M."/>
            <person name="Gladyshev V.N."/>
            <person name="Groth M."/>
            <person name="Guda C."/>
            <person name="Hadaegh A."/>
            <person name="Iglesias-Rodriguez M.D."/>
            <person name="Jenkins J."/>
            <person name="Jones B.M."/>
            <person name="Lawson T."/>
            <person name="Leese F."/>
            <person name="Lindquist E."/>
            <person name="Lobanov A."/>
            <person name="Lomsadze A."/>
            <person name="Malik S.B."/>
            <person name="Marsh M.E."/>
            <person name="Mackinder L."/>
            <person name="Mock T."/>
            <person name="Mueller-Roeber B."/>
            <person name="Pagarete A."/>
            <person name="Parker M."/>
            <person name="Probert I."/>
            <person name="Quesneville H."/>
            <person name="Raines C."/>
            <person name="Rensing S.A."/>
            <person name="Riano-Pachon D.M."/>
            <person name="Richier S."/>
            <person name="Rokitta S."/>
            <person name="Shiraiwa Y."/>
            <person name="Soanes D.M."/>
            <person name="van der Giezen M."/>
            <person name="Wahlund T.M."/>
            <person name="Williams B."/>
            <person name="Wilson W."/>
            <person name="Wolfe G."/>
            <person name="Wurch L.L."/>
        </authorList>
    </citation>
    <scope>NUCLEOTIDE SEQUENCE</scope>
</reference>
<dbReference type="RefSeq" id="XP_005793448.1">
    <property type="nucleotide sequence ID" value="XM_005793391.1"/>
</dbReference>
<proteinExistence type="predicted"/>